<evidence type="ECO:0000313" key="1">
    <source>
        <dbReference type="EMBL" id="SHJ92421.1"/>
    </source>
</evidence>
<keyword evidence="2" id="KW-1185">Reference proteome</keyword>
<protein>
    <submittedName>
        <fullName evidence="1">Uncharacterized protein</fullName>
    </submittedName>
</protein>
<dbReference type="EMBL" id="FQYX01000059">
    <property type="protein sequence ID" value="SHJ92421.1"/>
    <property type="molecule type" value="Genomic_DNA"/>
</dbReference>
<dbReference type="STRING" id="558155.SAMN04487911_1595"/>
<dbReference type="OrthoDB" id="700277at2"/>
<accession>A0A1M6N9R3</accession>
<dbReference type="RefSeq" id="WP_072766069.1">
    <property type="nucleotide sequence ID" value="NZ_FQYX01000059.1"/>
</dbReference>
<dbReference type="AlphaFoldDB" id="A0A1M6N9R3"/>
<sequence length="198" mass="20912">MVKWIVSITLFLVGIIMYAQGDDTFDASSVSGVLNSEQQAVVPLAINLLDFAILDVELDPGARVDIGGIPSFLEAGMAISSAFGTNGLVDESLYLNFSARGNGQQYVVRAYTNMPIPDEVQITVMPIPEITGNGEVGTAVSDPVVLGTFGSEEVIISGIGSGYTGNGYTGYKLRYEVVASGGVSLDPSFEIIYEIIVQ</sequence>
<reference evidence="1 2" key="1">
    <citation type="submission" date="2016-11" db="EMBL/GenBank/DDBJ databases">
        <authorList>
            <person name="Jaros S."/>
            <person name="Januszkiewicz K."/>
            <person name="Wedrychowicz H."/>
        </authorList>
    </citation>
    <scope>NUCLEOTIDE SEQUENCE [LARGE SCALE GENOMIC DNA]</scope>
    <source>
        <strain evidence="1 2">CGMCC 1.8863</strain>
    </source>
</reference>
<dbReference type="Proteomes" id="UP000184231">
    <property type="component" value="Unassembled WGS sequence"/>
</dbReference>
<gene>
    <name evidence="1" type="ORF">SAMN04487911_1595</name>
</gene>
<evidence type="ECO:0000313" key="2">
    <source>
        <dbReference type="Proteomes" id="UP000184231"/>
    </source>
</evidence>
<proteinExistence type="predicted"/>
<organism evidence="1 2">
    <name type="scientific">Arenibacter nanhaiticus</name>
    <dbReference type="NCBI Taxonomy" id="558155"/>
    <lineage>
        <taxon>Bacteria</taxon>
        <taxon>Pseudomonadati</taxon>
        <taxon>Bacteroidota</taxon>
        <taxon>Flavobacteriia</taxon>
        <taxon>Flavobacteriales</taxon>
        <taxon>Flavobacteriaceae</taxon>
        <taxon>Arenibacter</taxon>
    </lineage>
</organism>
<name>A0A1M6N9R3_9FLAO</name>